<reference evidence="4 5" key="2">
    <citation type="journal article" date="2012" name="Stand. Genomic Sci.">
        <title>Complete genome sequence of the termite hindgut bacterium Spirochaeta coccoides type strain (SPN1(T)), reclassification in the genus Sphaerochaeta as Sphaerochaeta coccoides comb. nov. and emendations of the family Spirochaetaceae and the genus Sphaerochaeta.</title>
        <authorList>
            <person name="Abt B."/>
            <person name="Han C."/>
            <person name="Scheuner C."/>
            <person name="Lu M."/>
            <person name="Lapidus A."/>
            <person name="Nolan M."/>
            <person name="Lucas S."/>
            <person name="Hammon N."/>
            <person name="Deshpande S."/>
            <person name="Cheng J.F."/>
            <person name="Tapia R."/>
            <person name="Goodwin L.A."/>
            <person name="Pitluck S."/>
            <person name="Liolios K."/>
            <person name="Pagani I."/>
            <person name="Ivanova N."/>
            <person name="Mavromatis K."/>
            <person name="Mikhailova N."/>
            <person name="Huntemann M."/>
            <person name="Pati A."/>
            <person name="Chen A."/>
            <person name="Palaniappan K."/>
            <person name="Land M."/>
            <person name="Hauser L."/>
            <person name="Brambilla E.M."/>
            <person name="Rohde M."/>
            <person name="Spring S."/>
            <person name="Gronow S."/>
            <person name="Goker M."/>
            <person name="Woyke T."/>
            <person name="Bristow J."/>
            <person name="Eisen J.A."/>
            <person name="Markowitz V."/>
            <person name="Hugenholtz P."/>
            <person name="Kyrpides N.C."/>
            <person name="Klenk H.P."/>
            <person name="Detter J.C."/>
        </authorList>
    </citation>
    <scope>NUCLEOTIDE SEQUENCE [LARGE SCALE GENOMIC DNA]</scope>
    <source>
        <strain evidence="5">ATCC BAA-1237 / DSM 17374 / SPN1</strain>
    </source>
</reference>
<dbReference type="Proteomes" id="UP000007939">
    <property type="component" value="Chromosome"/>
</dbReference>
<evidence type="ECO:0000313" key="4">
    <source>
        <dbReference type="EMBL" id="AEC02644.1"/>
    </source>
</evidence>
<evidence type="ECO:0000259" key="2">
    <source>
        <dbReference type="Pfam" id="PF18760"/>
    </source>
</evidence>
<dbReference type="eggNOG" id="COG1196">
    <property type="taxonomic scope" value="Bacteria"/>
</dbReference>
<reference evidence="5" key="1">
    <citation type="submission" date="2011-04" db="EMBL/GenBank/DDBJ databases">
        <title>The complete genome of Spirochaeta coccoides DSM 17374.</title>
        <authorList>
            <person name="Lucas S."/>
            <person name="Copeland A."/>
            <person name="Lapidus A."/>
            <person name="Bruce D."/>
            <person name="Goodwin L."/>
            <person name="Pitluck S."/>
            <person name="Peters L."/>
            <person name="Kyrpides N."/>
            <person name="Mavromatis K."/>
            <person name="Pagani I."/>
            <person name="Ivanova N."/>
            <person name="Ovchinnikova G."/>
            <person name="Lu M."/>
            <person name="Detter J.C."/>
            <person name="Tapia R."/>
            <person name="Han C."/>
            <person name="Land M."/>
            <person name="Hauser L."/>
            <person name="Markowitz V."/>
            <person name="Cheng J.-F."/>
            <person name="Hugenholtz P."/>
            <person name="Woyke T."/>
            <person name="Wu D."/>
            <person name="Spring S."/>
            <person name="Schroeder M."/>
            <person name="Brambilla E."/>
            <person name="Klenk H.-P."/>
            <person name="Eisen J.A."/>
        </authorList>
    </citation>
    <scope>NUCLEOTIDE SEQUENCE [LARGE SCALE GENOMIC DNA]</scope>
    <source>
        <strain evidence="5">ATCC BAA-1237 / DSM 17374 / SPN1</strain>
    </source>
</reference>
<dbReference type="KEGG" id="scc:Spico_1440"/>
<gene>
    <name evidence="4" type="ordered locus">Spico_1440</name>
</gene>
<dbReference type="EMBL" id="CP002659">
    <property type="protein sequence ID" value="AEC02644.1"/>
    <property type="molecule type" value="Genomic_DNA"/>
</dbReference>
<sequence length="2082" mass="230945">MKQAVTFSRTGLQAGLLDGKTHRAPFAESLITTANNAMNNNLSGLSYGLYMVTKNEKFKDMADGYSSLVSPVWEKYGFAGDSVLGSIQPLGSTARYVGVNLAIQAPLTLLGYAFGPTGAKVMSLVGRGLAAGVNFSLTGLSEAGNNFYEMSKITVPYGNTLDLDSPLATGMFWTNVILSGAIETVGSEMLPGVRMLQSSISPAGLRQALFTGWKDFATQFGVGTGLSMFGEGFEEFEGALVSGVTTNILKTIANEKGGRFDLEPMRKIVDRGLTEALEAGKDMIIPSLVSGLFGGGVYGVRTRFDARQNFTQTKESASAPMNLIQDIRETIGEKTATTSTPDSGSSGKKTKISPIRVYESGNRLIPINAEESEKYAQAQALGAKSAEIIIQDIPQADGNTQAEQINTMALHFGSRISGNTLVFESQEDYEAAKDTISRMALESRGDEYDIVAGESKVTLSLAMDDGQMESTEPDASYLPKVDIPFPLSTMSADRAIQTREREMIEEAIGDLVTHTEGRISRSDMDANVDAVLAVGQALKMNTDDLLKNHLTFTLDTEIPAPQKGKVALGFLERPSLVNGKPVYTVHISKKADASTLPHEVLHFMRPLVPKELMAPFVKAYGGTEGEMWLEDIKERDGKFYLGKKEFSTYEEAAEAVRPFEERFAEDGTGYLGRGIAPIEEMKPFFERFKAALKALVEKFKDRLSADVVKAFDRLFSEDGTAENRAGRAVELFQQESSLTPQEAQRQYTEVENRYRGTDLWMKAPNGKPTNLTERQWVTVRTTAFKNWFGDWEAAENFKWLMNAEPVSTITGEEFKENLVDNVAAFFGKIGNKVVREGVGEITLTRRDIQASVAHGIGRKKASAFAAVPAVIQNGREFNRIENYKGRGYTAITIDAPIVIGDEQYICEVVINQQENSRHFYLHEVEIKEKLQFGNQVRSYMDGNHPNRNTKTEASETIIAKVSSQSKSDSSHTEVAIKKKLSDEPLQDTSFKGDSSTPASRLIVTKLLYQGTFDSSQVVDENSEPLVAYHATDNESTPLQSGNSAGTIYLGFDEKSAKRVAHGKRDVIPVFLSVKNPVNEMSSGIEQHDAESPQKVAQWRDAGHDGVYVHDESGTGIAVFDPGQIKSATDNVGTFNATNPSILFQTEDFSPEYAEFSGKPQEAIDHLLEVKQGSVPAAMYKEGIGDIDFVYGKPGETGYGLAHIQEKHPNILPRLVELIETGVVSAPSKDRRNILLLEARAAIRLDWNGEKKNWLVTAYYYDNHLSGSTGIDAAPGMTSGSGQVQTDRLSTTINESDVPVNDSPSYQLSAEAKEDFPNALFQTASVRMDVPFNENEGGESRVYALAEESRTEFSDTVRAMAAAFRLPDDAVMFRRDLKGVERARVKVAQDYGGDWGRLLDINGAMLVFEEYDDAKSSFERFIAEHPEKVARQKIKDDDFGYRDFTVNIRMSNGFIGEVQLLDKVIFHAKETGGHEIYAEARKLTKYYENREKYTSIFGSEIIESIRKLYDDLKEWSREVYSPQSILSPTASYDKPGLSAKASASLRESRELSSMLRPYIPRSLSVGALSMTDVPSSEGASTALRNTPLSSVLMGISQISKYLTAIESSSSLSIPNSQESDKISGDGGAALYQLSDEAKEEILNQRENDVQHALGGNYYVPTSVVDEYAAQGKEWAVKEMNLRSMINASPELLKRAREYQTSEDFMEAMKNDPKVYDRDFVDEHVTPEDWMDADEYFFGKVYAYAHLKSRDQRDRLFVNKYLSSDKKLLELVTSLRVYSDVDTKYFPKRRKPVYTFVRARFGAFPGVSPYVLRLKESSSPEEFARARQAIMNNPRAYRNALLVVEQANYRVATRITNSEDGNNAYATANDVAAYLEEVGEDVENELFGTHYADEPLVESVDMKPADGPVTQTQIDAMEADSRIILDRYMVQEAKDKAGLQRQIKTVRKRAEDAKSKAREISRELTAQKKKNQRIGELRAALKESRAEEKKQTAILTALQRKLEAHRLKEARAHLFGEIKKSTTWNENTMDAAYIDDMQMLQAMVDPKNRSRKQIKDWRKDGDVGAVPEHLSQYVGASAGMFLIY</sequence>
<keyword evidence="5" id="KW-1185">Reference proteome</keyword>
<evidence type="ECO:0000259" key="3">
    <source>
        <dbReference type="Pfam" id="PF18809"/>
    </source>
</evidence>
<evidence type="ECO:0000256" key="1">
    <source>
        <dbReference type="SAM" id="Coils"/>
    </source>
</evidence>
<feature type="coiled-coil region" evidence="1">
    <location>
        <begin position="1934"/>
        <end position="1985"/>
    </location>
</feature>
<dbReference type="STRING" id="760011.Spico_1440"/>
<dbReference type="InterPro" id="IPR049522">
    <property type="entry name" value="ART-PolyVal_dom"/>
</dbReference>
<dbReference type="InterPro" id="IPR041092">
    <property type="entry name" value="PBECR1"/>
</dbReference>
<dbReference type="Pfam" id="PF18760">
    <property type="entry name" value="ART-PolyVal"/>
    <property type="match status" value="1"/>
</dbReference>
<dbReference type="HOGENOM" id="CLU_232650_0_0_12"/>
<proteinExistence type="predicted"/>
<dbReference type="Pfam" id="PF18809">
    <property type="entry name" value="PBECR1"/>
    <property type="match status" value="1"/>
</dbReference>
<feature type="domain" description="ART-PolyVal-like" evidence="2">
    <location>
        <begin position="1019"/>
        <end position="1134"/>
    </location>
</feature>
<keyword evidence="1" id="KW-0175">Coiled coil</keyword>
<organism evidence="4 5">
    <name type="scientific">Parasphaerochaeta coccoides (strain ATCC BAA-1237 / DSM 17374 / SPN1)</name>
    <name type="common">Sphaerochaeta coccoides</name>
    <dbReference type="NCBI Taxonomy" id="760011"/>
    <lineage>
        <taxon>Bacteria</taxon>
        <taxon>Pseudomonadati</taxon>
        <taxon>Spirochaetota</taxon>
        <taxon>Spirochaetia</taxon>
        <taxon>Spirochaetales</taxon>
        <taxon>Sphaerochaetaceae</taxon>
        <taxon>Parasphaerochaeta</taxon>
    </lineage>
</organism>
<accession>F4GI46</accession>
<evidence type="ECO:0000313" key="5">
    <source>
        <dbReference type="Proteomes" id="UP000007939"/>
    </source>
</evidence>
<feature type="domain" description="Phage-Barnase-EndoU-ColicinE5/D-RelE-like nuclease" evidence="3">
    <location>
        <begin position="1177"/>
        <end position="1261"/>
    </location>
</feature>
<name>F4GI46_PARC1</name>
<protein>
    <submittedName>
        <fullName evidence="4">Uncharacterized protein</fullName>
    </submittedName>
</protein>